<dbReference type="NCBIfam" id="TIGR01640">
    <property type="entry name" value="F_box_assoc_1"/>
    <property type="match status" value="1"/>
</dbReference>
<sequence>MMYPFHSLDYESPSSFEDIEDDGAIVDLGSPPKEPDHGVLIVGSCNGLICLLYLPNSFILWNPTIKESKELPTPPFSPSYGDLYIRGFGYNSAIDNYKVIQGSFGMELTMVGDTVKGRERKKAKVAK</sequence>
<feature type="transmembrane region" description="Helical" evidence="1">
    <location>
        <begin position="38"/>
        <end position="61"/>
    </location>
</feature>
<dbReference type="Pfam" id="PF07734">
    <property type="entry name" value="FBA_1"/>
    <property type="match status" value="1"/>
</dbReference>
<feature type="domain" description="F-box associated beta-propeller type 1" evidence="2">
    <location>
        <begin position="37"/>
        <end position="101"/>
    </location>
</feature>
<accession>A0A834LFI3</accession>
<reference evidence="3" key="1">
    <citation type="submission" date="2019-11" db="EMBL/GenBank/DDBJ databases">
        <authorList>
            <person name="Liu Y."/>
            <person name="Hou J."/>
            <person name="Li T.-Q."/>
            <person name="Guan C.-H."/>
            <person name="Wu X."/>
            <person name="Wu H.-Z."/>
            <person name="Ling F."/>
            <person name="Zhang R."/>
            <person name="Shi X.-G."/>
            <person name="Ren J.-P."/>
            <person name="Chen E.-F."/>
            <person name="Sun J.-M."/>
        </authorList>
    </citation>
    <scope>NUCLEOTIDE SEQUENCE</scope>
    <source>
        <strain evidence="3">Adult_tree_wgs_1</strain>
        <tissue evidence="3">Leaves</tissue>
    </source>
</reference>
<keyword evidence="4" id="KW-1185">Reference proteome</keyword>
<dbReference type="InterPro" id="IPR052361">
    <property type="entry name" value="F-box_domain"/>
</dbReference>
<protein>
    <recommendedName>
        <fullName evidence="2">F-box associated beta-propeller type 1 domain-containing protein</fullName>
    </recommendedName>
</protein>
<dbReference type="EMBL" id="WJXA01000009">
    <property type="protein sequence ID" value="KAF7132903.1"/>
    <property type="molecule type" value="Genomic_DNA"/>
</dbReference>
<dbReference type="PANTHER" id="PTHR31790">
    <property type="entry name" value="OS02G0783600 PROTEIN"/>
    <property type="match status" value="1"/>
</dbReference>
<organism evidence="3 4">
    <name type="scientific">Rhododendron simsii</name>
    <name type="common">Sims's rhododendron</name>
    <dbReference type="NCBI Taxonomy" id="118357"/>
    <lineage>
        <taxon>Eukaryota</taxon>
        <taxon>Viridiplantae</taxon>
        <taxon>Streptophyta</taxon>
        <taxon>Embryophyta</taxon>
        <taxon>Tracheophyta</taxon>
        <taxon>Spermatophyta</taxon>
        <taxon>Magnoliopsida</taxon>
        <taxon>eudicotyledons</taxon>
        <taxon>Gunneridae</taxon>
        <taxon>Pentapetalae</taxon>
        <taxon>asterids</taxon>
        <taxon>Ericales</taxon>
        <taxon>Ericaceae</taxon>
        <taxon>Ericoideae</taxon>
        <taxon>Rhodoreae</taxon>
        <taxon>Rhododendron</taxon>
    </lineage>
</organism>
<dbReference type="OrthoDB" id="1727145at2759"/>
<comment type="caution">
    <text evidence="3">The sequence shown here is derived from an EMBL/GenBank/DDBJ whole genome shotgun (WGS) entry which is preliminary data.</text>
</comment>
<evidence type="ECO:0000259" key="2">
    <source>
        <dbReference type="Pfam" id="PF07734"/>
    </source>
</evidence>
<proteinExistence type="predicted"/>
<gene>
    <name evidence="3" type="ORF">RHSIM_Rhsim09G0052700</name>
</gene>
<dbReference type="InterPro" id="IPR017451">
    <property type="entry name" value="F-box-assoc_interact_dom"/>
</dbReference>
<dbReference type="AlphaFoldDB" id="A0A834LFI3"/>
<keyword evidence="1" id="KW-0812">Transmembrane</keyword>
<dbReference type="InterPro" id="IPR006527">
    <property type="entry name" value="F-box-assoc_dom_typ1"/>
</dbReference>
<dbReference type="PANTHER" id="PTHR31790:SF609">
    <property type="entry name" value="F-BOX PROTEIN CPR30-LIKE"/>
    <property type="match status" value="1"/>
</dbReference>
<keyword evidence="1" id="KW-1133">Transmembrane helix</keyword>
<dbReference type="Proteomes" id="UP000626092">
    <property type="component" value="Unassembled WGS sequence"/>
</dbReference>
<name>A0A834LFI3_RHOSS</name>
<evidence type="ECO:0000256" key="1">
    <source>
        <dbReference type="SAM" id="Phobius"/>
    </source>
</evidence>
<evidence type="ECO:0000313" key="3">
    <source>
        <dbReference type="EMBL" id="KAF7132903.1"/>
    </source>
</evidence>
<keyword evidence="1" id="KW-0472">Membrane</keyword>
<evidence type="ECO:0000313" key="4">
    <source>
        <dbReference type="Proteomes" id="UP000626092"/>
    </source>
</evidence>